<feature type="region of interest" description="Disordered" evidence="1">
    <location>
        <begin position="164"/>
        <end position="329"/>
    </location>
</feature>
<feature type="compositionally biased region" description="Basic and acidic residues" evidence="1">
    <location>
        <begin position="315"/>
        <end position="327"/>
    </location>
</feature>
<sequence length="430" mass="45972">MNERRKRLFHWLCPPATRRVMAILAAAATVGLTVAGAGYPETFQRWQRAQGCGWGDGYHACQSSGVRPLADLPPRSYSSLYGSPLDRFRGCADGQCGGQWFQRGLCTTGQCGCGRCGDRVPAISFYDLFDSSTGCDSCGPALQPSLGTSSCQCGSCGMPTDPSVMHDSGQMLQSPAPASSTPWNAGEASLLPPVIDPQPDPAEPEPSIQSPSDLSVDDLPDGPPDSALDPDTGEAEDDTDADDLLDSAPQSSDAESIQSPSDETLDSDLPAIDAPESELPEPAQSTIYQPESDLLLGQDQTDGDDLLIVPPSVREAGERPVLPRRDDDAETLIDAVQSGDLDDLDRLLQQTRKPTWQEWKQRVHRKMLRPVRLPSATPASGSTPITRPAAQDRPSRLPSGGQHTGANPADGNGSTRTVLRSGDQFIRQPW</sequence>
<proteinExistence type="predicted"/>
<dbReference type="AlphaFoldDB" id="A0A5C5Y1F3"/>
<feature type="compositionally biased region" description="Polar residues" evidence="1">
    <location>
        <begin position="170"/>
        <end position="183"/>
    </location>
</feature>
<feature type="region of interest" description="Disordered" evidence="1">
    <location>
        <begin position="367"/>
        <end position="430"/>
    </location>
</feature>
<keyword evidence="3" id="KW-1185">Reference proteome</keyword>
<accession>A0A5C5Y1F3</accession>
<reference evidence="2 3" key="1">
    <citation type="submission" date="2019-02" db="EMBL/GenBank/DDBJ databases">
        <title>Deep-cultivation of Planctomycetes and their phenomic and genomic characterization uncovers novel biology.</title>
        <authorList>
            <person name="Wiegand S."/>
            <person name="Jogler M."/>
            <person name="Boedeker C."/>
            <person name="Pinto D."/>
            <person name="Vollmers J."/>
            <person name="Rivas-Marin E."/>
            <person name="Kohn T."/>
            <person name="Peeters S.H."/>
            <person name="Heuer A."/>
            <person name="Rast P."/>
            <person name="Oberbeckmann S."/>
            <person name="Bunk B."/>
            <person name="Jeske O."/>
            <person name="Meyerdierks A."/>
            <person name="Storesund J.E."/>
            <person name="Kallscheuer N."/>
            <person name="Luecker S."/>
            <person name="Lage O.M."/>
            <person name="Pohl T."/>
            <person name="Merkel B.J."/>
            <person name="Hornburger P."/>
            <person name="Mueller R.-W."/>
            <person name="Bruemmer F."/>
            <person name="Labrenz M."/>
            <person name="Spormann A.M."/>
            <person name="Op Den Camp H."/>
            <person name="Overmann J."/>
            <person name="Amann R."/>
            <person name="Jetten M.S.M."/>
            <person name="Mascher T."/>
            <person name="Medema M.H."/>
            <person name="Devos D.P."/>
            <person name="Kaster A.-K."/>
            <person name="Ovreas L."/>
            <person name="Rohde M."/>
            <person name="Galperin M.Y."/>
            <person name="Jogler C."/>
        </authorList>
    </citation>
    <scope>NUCLEOTIDE SEQUENCE [LARGE SCALE GENOMIC DNA]</scope>
    <source>
        <strain evidence="2 3">Pan14r</strain>
    </source>
</reference>
<gene>
    <name evidence="2" type="ORF">Pan14r_13280</name>
</gene>
<evidence type="ECO:0000313" key="3">
    <source>
        <dbReference type="Proteomes" id="UP000317238"/>
    </source>
</evidence>
<dbReference type="Proteomes" id="UP000317238">
    <property type="component" value="Unassembled WGS sequence"/>
</dbReference>
<feature type="compositionally biased region" description="Polar residues" evidence="1">
    <location>
        <begin position="248"/>
        <end position="262"/>
    </location>
</feature>
<dbReference type="EMBL" id="SJPL01000001">
    <property type="protein sequence ID" value="TWT69044.1"/>
    <property type="molecule type" value="Genomic_DNA"/>
</dbReference>
<dbReference type="RefSeq" id="WP_197203403.1">
    <property type="nucleotide sequence ID" value="NZ_SJPL01000001.1"/>
</dbReference>
<evidence type="ECO:0000256" key="1">
    <source>
        <dbReference type="SAM" id="MobiDB-lite"/>
    </source>
</evidence>
<evidence type="ECO:0000313" key="2">
    <source>
        <dbReference type="EMBL" id="TWT69044.1"/>
    </source>
</evidence>
<organism evidence="2 3">
    <name type="scientific">Crateriforma conspicua</name>
    <dbReference type="NCBI Taxonomy" id="2527996"/>
    <lineage>
        <taxon>Bacteria</taxon>
        <taxon>Pseudomonadati</taxon>
        <taxon>Planctomycetota</taxon>
        <taxon>Planctomycetia</taxon>
        <taxon>Planctomycetales</taxon>
        <taxon>Planctomycetaceae</taxon>
        <taxon>Crateriforma</taxon>
    </lineage>
</organism>
<name>A0A5C5Y1F3_9PLAN</name>
<comment type="caution">
    <text evidence="2">The sequence shown here is derived from an EMBL/GenBank/DDBJ whole genome shotgun (WGS) entry which is preliminary data.</text>
</comment>
<feature type="compositionally biased region" description="Acidic residues" evidence="1">
    <location>
        <begin position="231"/>
        <end position="245"/>
    </location>
</feature>
<protein>
    <submittedName>
        <fullName evidence="2">Uncharacterized protein</fullName>
    </submittedName>
</protein>